<sequence>MCYGRNWRLWDRGTRKKARFLAAEVIGAAHSCDHSVWLTLRTEVNMRKELAEERNAEIATLHIPLRFTGRTPSLVQLECIPSWMRMRPRLTMAKLCLALCLVGDQ</sequence>
<name>A0A4Q9NJ50_9APHY</name>
<dbReference type="EMBL" id="ML145166">
    <property type="protein sequence ID" value="TBU55597.1"/>
    <property type="molecule type" value="Genomic_DNA"/>
</dbReference>
<keyword evidence="2" id="KW-1185">Reference proteome</keyword>
<gene>
    <name evidence="1" type="ORF">BD310DRAFT_680637</name>
</gene>
<proteinExistence type="predicted"/>
<dbReference type="AlphaFoldDB" id="A0A4Q9NJ50"/>
<evidence type="ECO:0000313" key="2">
    <source>
        <dbReference type="Proteomes" id="UP000292082"/>
    </source>
</evidence>
<protein>
    <submittedName>
        <fullName evidence="1">Uncharacterized protein</fullName>
    </submittedName>
</protein>
<organism evidence="1 2">
    <name type="scientific">Dichomitus squalens</name>
    <dbReference type="NCBI Taxonomy" id="114155"/>
    <lineage>
        <taxon>Eukaryota</taxon>
        <taxon>Fungi</taxon>
        <taxon>Dikarya</taxon>
        <taxon>Basidiomycota</taxon>
        <taxon>Agaricomycotina</taxon>
        <taxon>Agaricomycetes</taxon>
        <taxon>Polyporales</taxon>
        <taxon>Polyporaceae</taxon>
        <taxon>Dichomitus</taxon>
    </lineage>
</organism>
<evidence type="ECO:0000313" key="1">
    <source>
        <dbReference type="EMBL" id="TBU55597.1"/>
    </source>
</evidence>
<dbReference type="Proteomes" id="UP000292082">
    <property type="component" value="Unassembled WGS sequence"/>
</dbReference>
<reference evidence="1 2" key="1">
    <citation type="submission" date="2019-01" db="EMBL/GenBank/DDBJ databases">
        <title>Draft genome sequences of three monokaryotic isolates of the white-rot basidiomycete fungus Dichomitus squalens.</title>
        <authorList>
            <consortium name="DOE Joint Genome Institute"/>
            <person name="Lopez S.C."/>
            <person name="Andreopoulos B."/>
            <person name="Pangilinan J."/>
            <person name="Lipzen A."/>
            <person name="Riley R."/>
            <person name="Ahrendt S."/>
            <person name="Ng V."/>
            <person name="Barry K."/>
            <person name="Daum C."/>
            <person name="Grigoriev I.V."/>
            <person name="Hilden K.S."/>
            <person name="Makela M.R."/>
            <person name="de Vries R.P."/>
        </authorList>
    </citation>
    <scope>NUCLEOTIDE SEQUENCE [LARGE SCALE GENOMIC DNA]</scope>
    <source>
        <strain evidence="1 2">CBS 464.89</strain>
    </source>
</reference>
<accession>A0A4Q9NJ50</accession>